<keyword evidence="5" id="KW-0969">Cilium</keyword>
<keyword evidence="6" id="KW-0206">Cytoskeleton</keyword>
<keyword evidence="3" id="KW-0970">Cilium biogenesis/degradation</keyword>
<evidence type="ECO:0000256" key="4">
    <source>
        <dbReference type="ARBA" id="ARBA00022846"/>
    </source>
</evidence>
<feature type="compositionally biased region" description="Basic and acidic residues" evidence="11">
    <location>
        <begin position="118"/>
        <end position="127"/>
    </location>
</feature>
<dbReference type="GO" id="GO:0035082">
    <property type="term" value="P:axoneme assembly"/>
    <property type="evidence" value="ECO:0007669"/>
    <property type="project" value="InterPro"/>
</dbReference>
<evidence type="ECO:0000256" key="1">
    <source>
        <dbReference type="ARBA" id="ARBA00004611"/>
    </source>
</evidence>
<dbReference type="Proteomes" id="UP000485058">
    <property type="component" value="Unassembled WGS sequence"/>
</dbReference>
<evidence type="ECO:0000256" key="7">
    <source>
        <dbReference type="ARBA" id="ARBA00023273"/>
    </source>
</evidence>
<evidence type="ECO:0000313" key="13">
    <source>
        <dbReference type="Proteomes" id="UP000485058"/>
    </source>
</evidence>
<dbReference type="EMBL" id="BLLF01000460">
    <property type="protein sequence ID" value="GFH12023.1"/>
    <property type="molecule type" value="Genomic_DNA"/>
</dbReference>
<dbReference type="PANTHER" id="PTHR22069:SF0">
    <property type="entry name" value="RADIAL SPOKE HEAD PROTEIN 9 HOMOLOG"/>
    <property type="match status" value="1"/>
</dbReference>
<evidence type="ECO:0000256" key="2">
    <source>
        <dbReference type="ARBA" id="ARBA00022490"/>
    </source>
</evidence>
<organism evidence="12 13">
    <name type="scientific">Haematococcus lacustris</name>
    <name type="common">Green alga</name>
    <name type="synonym">Haematococcus pluvialis</name>
    <dbReference type="NCBI Taxonomy" id="44745"/>
    <lineage>
        <taxon>Eukaryota</taxon>
        <taxon>Viridiplantae</taxon>
        <taxon>Chlorophyta</taxon>
        <taxon>core chlorophytes</taxon>
        <taxon>Chlorophyceae</taxon>
        <taxon>CS clade</taxon>
        <taxon>Chlamydomonadales</taxon>
        <taxon>Haematococcaceae</taxon>
        <taxon>Haematococcus</taxon>
    </lineage>
</organism>
<keyword evidence="4" id="KW-0282">Flagellum</keyword>
<protein>
    <recommendedName>
        <fullName evidence="10">Radial spoke head protein 9 homolog</fullName>
    </recommendedName>
</protein>
<sequence length="274" mass="29746">MVQLAPNLTLCLKHLAAHGAVVSAEQQAALDHSLPIKRTEAGLKTLVLWGRLTAVNGKDYLIAEGYNAPLYKDGAVLFESKYYYSQDGVKWIDLVAVDTQTASIAERIKAALSGDPSKIHELVEKDPNPPPPNPDEEAEPPKPLVYTLTELALLRQRIDSIAATTGVIPVHCMLPDARNQLVTNHHFAGVSYPDKLESYQHRTDAPGGPTLAKDLRGSWTLHYDPFKCIATCSPHGHAANGLWSCQHGGGRLGLLGCCCMMTMDDDGLDDDMVS</sequence>
<dbReference type="InterPro" id="IPR055316">
    <property type="entry name" value="RSP9"/>
</dbReference>
<evidence type="ECO:0000256" key="5">
    <source>
        <dbReference type="ARBA" id="ARBA00023069"/>
    </source>
</evidence>
<proteinExistence type="inferred from homology"/>
<name>A0A699YPH1_HAELA</name>
<evidence type="ECO:0000256" key="10">
    <source>
        <dbReference type="ARBA" id="ARBA00041080"/>
    </source>
</evidence>
<comment type="similarity">
    <text evidence="9">Belongs to the flagellar radial spoke RSP9 family.</text>
</comment>
<keyword evidence="7" id="KW-0966">Cell projection</keyword>
<evidence type="ECO:0000256" key="11">
    <source>
        <dbReference type="SAM" id="MobiDB-lite"/>
    </source>
</evidence>
<evidence type="ECO:0000256" key="3">
    <source>
        <dbReference type="ARBA" id="ARBA00022794"/>
    </source>
</evidence>
<keyword evidence="13" id="KW-1185">Reference proteome</keyword>
<dbReference type="GO" id="GO:0044458">
    <property type="term" value="P:motile cilium assembly"/>
    <property type="evidence" value="ECO:0007669"/>
    <property type="project" value="TreeGrafter"/>
</dbReference>
<gene>
    <name evidence="12" type="ORF">HaLaN_07641</name>
</gene>
<dbReference type="GO" id="GO:0060294">
    <property type="term" value="P:cilium movement involved in cell motility"/>
    <property type="evidence" value="ECO:0007669"/>
    <property type="project" value="TreeGrafter"/>
</dbReference>
<dbReference type="AlphaFoldDB" id="A0A699YPH1"/>
<feature type="region of interest" description="Disordered" evidence="11">
    <location>
        <begin position="118"/>
        <end position="141"/>
    </location>
</feature>
<evidence type="ECO:0000256" key="8">
    <source>
        <dbReference type="ARBA" id="ARBA00037822"/>
    </source>
</evidence>
<evidence type="ECO:0000256" key="9">
    <source>
        <dbReference type="ARBA" id="ARBA00038319"/>
    </source>
</evidence>
<dbReference type="PANTHER" id="PTHR22069">
    <property type="entry name" value="MITOCHONDRIAL RIBOSOMAL PROTEIN S18"/>
    <property type="match status" value="1"/>
</dbReference>
<comment type="caution">
    <text evidence="12">The sequence shown here is derived from an EMBL/GenBank/DDBJ whole genome shotgun (WGS) entry which is preliminary data.</text>
</comment>
<dbReference type="GO" id="GO:0005930">
    <property type="term" value="C:axoneme"/>
    <property type="evidence" value="ECO:0007669"/>
    <property type="project" value="TreeGrafter"/>
</dbReference>
<accession>A0A699YPH1</accession>
<comment type="subcellular location">
    <subcellularLocation>
        <location evidence="8">Cell projection</location>
        <location evidence="8">Kinocilium</location>
    </subcellularLocation>
    <subcellularLocation>
        <location evidence="1">Cytoplasm</location>
        <location evidence="1">Cytoskeleton</location>
        <location evidence="1">Flagellum axoneme</location>
    </subcellularLocation>
</comment>
<reference evidence="12 13" key="1">
    <citation type="submission" date="2020-02" db="EMBL/GenBank/DDBJ databases">
        <title>Draft genome sequence of Haematococcus lacustris strain NIES-144.</title>
        <authorList>
            <person name="Morimoto D."/>
            <person name="Nakagawa S."/>
            <person name="Yoshida T."/>
            <person name="Sawayama S."/>
        </authorList>
    </citation>
    <scope>NUCLEOTIDE SEQUENCE [LARGE SCALE GENOMIC DNA]</scope>
    <source>
        <strain evidence="12 13">NIES-144</strain>
    </source>
</reference>
<keyword evidence="2" id="KW-0963">Cytoplasm</keyword>
<evidence type="ECO:0000256" key="6">
    <source>
        <dbReference type="ARBA" id="ARBA00023212"/>
    </source>
</evidence>
<evidence type="ECO:0000313" key="12">
    <source>
        <dbReference type="EMBL" id="GFH12023.1"/>
    </source>
</evidence>